<dbReference type="PANTHER" id="PTHR43244">
    <property type="match status" value="1"/>
</dbReference>
<keyword evidence="4" id="KW-1185">Reference proteome</keyword>
<keyword evidence="1" id="KW-0560">Oxidoreductase</keyword>
<dbReference type="Proteomes" id="UP001596540">
    <property type="component" value="Unassembled WGS sequence"/>
</dbReference>
<dbReference type="Pfam" id="PF00296">
    <property type="entry name" value="Bac_luciferase"/>
    <property type="match status" value="1"/>
</dbReference>
<protein>
    <submittedName>
        <fullName evidence="3">LLM class flavin-dependent oxidoreductase</fullName>
    </submittedName>
</protein>
<feature type="domain" description="Luciferase-like" evidence="2">
    <location>
        <begin position="22"/>
        <end position="298"/>
    </location>
</feature>
<organism evidence="3 4">
    <name type="scientific">Marinactinospora rubrisoli</name>
    <dbReference type="NCBI Taxonomy" id="2715399"/>
    <lineage>
        <taxon>Bacteria</taxon>
        <taxon>Bacillati</taxon>
        <taxon>Actinomycetota</taxon>
        <taxon>Actinomycetes</taxon>
        <taxon>Streptosporangiales</taxon>
        <taxon>Nocardiopsidaceae</taxon>
        <taxon>Marinactinospora</taxon>
    </lineage>
</organism>
<evidence type="ECO:0000313" key="4">
    <source>
        <dbReference type="Proteomes" id="UP001596540"/>
    </source>
</evidence>
<accession>A0ABW2KE98</accession>
<dbReference type="InterPro" id="IPR036661">
    <property type="entry name" value="Luciferase-like_sf"/>
</dbReference>
<reference evidence="4" key="1">
    <citation type="journal article" date="2019" name="Int. J. Syst. Evol. Microbiol.">
        <title>The Global Catalogue of Microorganisms (GCM) 10K type strain sequencing project: providing services to taxonomists for standard genome sequencing and annotation.</title>
        <authorList>
            <consortium name="The Broad Institute Genomics Platform"/>
            <consortium name="The Broad Institute Genome Sequencing Center for Infectious Disease"/>
            <person name="Wu L."/>
            <person name="Ma J."/>
        </authorList>
    </citation>
    <scope>NUCLEOTIDE SEQUENCE [LARGE SCALE GENOMIC DNA]</scope>
    <source>
        <strain evidence="4">CGMCC 4.7382</strain>
    </source>
</reference>
<dbReference type="InterPro" id="IPR050564">
    <property type="entry name" value="F420-G6PD/mer"/>
</dbReference>
<proteinExistence type="predicted"/>
<dbReference type="RefSeq" id="WP_379870052.1">
    <property type="nucleotide sequence ID" value="NZ_JBHTBH010000003.1"/>
</dbReference>
<sequence length="325" mass="34232">MPRPKVGFTFPCRLPLSGLPPIAREVERAGFDELWVVEDCFLAGGIATTATALAVTERITVGLGILPAVARNAAFTAMELAALAEAHPGRLIAGLGHGVPAWMRQIGAAPASPLTALAEHLDAVRRLLAGETVTTQGRYVRLDGVALDFPPAVPPPVVAGVRGPKSLRVSGRYADGTHLAEPASPEYIAAARRSIETGRTGQERPHRIDVNAWLHVDDDADRARAALRPTVAAAVTDPALAAHIEALDFAADARELARLPEAERVAAVPDAWVDALAVVGTPRDCARRITELHEAGAESVILYPPGDVTEQLSRAAGQVLPLLRG</sequence>
<evidence type="ECO:0000259" key="2">
    <source>
        <dbReference type="Pfam" id="PF00296"/>
    </source>
</evidence>
<dbReference type="EMBL" id="JBHTBH010000003">
    <property type="protein sequence ID" value="MFC7327643.1"/>
    <property type="molecule type" value="Genomic_DNA"/>
</dbReference>
<dbReference type="Gene3D" id="3.20.20.30">
    <property type="entry name" value="Luciferase-like domain"/>
    <property type="match status" value="1"/>
</dbReference>
<name>A0ABW2KE98_9ACTN</name>
<dbReference type="InterPro" id="IPR011251">
    <property type="entry name" value="Luciferase-like_dom"/>
</dbReference>
<dbReference type="CDD" id="cd01097">
    <property type="entry name" value="Tetrahydromethanopterin_reductase"/>
    <property type="match status" value="1"/>
</dbReference>
<dbReference type="PANTHER" id="PTHR43244:SF1">
    <property type="entry name" value="5,10-METHYLENETETRAHYDROMETHANOPTERIN REDUCTASE"/>
    <property type="match status" value="1"/>
</dbReference>
<evidence type="ECO:0000313" key="3">
    <source>
        <dbReference type="EMBL" id="MFC7327643.1"/>
    </source>
</evidence>
<gene>
    <name evidence="3" type="ORF">ACFQRF_07790</name>
</gene>
<evidence type="ECO:0000256" key="1">
    <source>
        <dbReference type="ARBA" id="ARBA00023002"/>
    </source>
</evidence>
<comment type="caution">
    <text evidence="3">The sequence shown here is derived from an EMBL/GenBank/DDBJ whole genome shotgun (WGS) entry which is preliminary data.</text>
</comment>
<dbReference type="SUPFAM" id="SSF51679">
    <property type="entry name" value="Bacterial luciferase-like"/>
    <property type="match status" value="1"/>
</dbReference>